<organism evidence="2 3">
    <name type="scientific">Neurospora hispaniola</name>
    <dbReference type="NCBI Taxonomy" id="588809"/>
    <lineage>
        <taxon>Eukaryota</taxon>
        <taxon>Fungi</taxon>
        <taxon>Dikarya</taxon>
        <taxon>Ascomycota</taxon>
        <taxon>Pezizomycotina</taxon>
        <taxon>Sordariomycetes</taxon>
        <taxon>Sordariomycetidae</taxon>
        <taxon>Sordariales</taxon>
        <taxon>Sordariaceae</taxon>
        <taxon>Neurospora</taxon>
    </lineage>
</organism>
<comment type="similarity">
    <text evidence="1">Belongs to the methyltransferase superfamily. LaeA methyltransferase family.</text>
</comment>
<dbReference type="RefSeq" id="XP_062688597.1">
    <property type="nucleotide sequence ID" value="XM_062835522.1"/>
</dbReference>
<evidence type="ECO:0000313" key="3">
    <source>
        <dbReference type="Proteomes" id="UP001285908"/>
    </source>
</evidence>
<dbReference type="Pfam" id="PF13489">
    <property type="entry name" value="Methyltransf_23"/>
    <property type="match status" value="1"/>
</dbReference>
<sequence length="395" mass="44964">MVVILLQKVRVHSSTFQTIYGFSANESSKHSHKLLHKVASLLDAHSPRPHPQCQAVRPVYELVPCLEQFAIDFQTVPVDETYRDVILHHNREYQRYAVEHGVYFSPVDDDEIEYLQYIHGLFKLMFEDRLIFPPIPQPRRILDCGSGSASWAIDVAETYSECEVIGLDIYPYPMPEDLPANLELQIDDLNSPSTFPSNHFDLVHSRLMSGGIHADRWVNYLTDIFRTLRPGGWCQMVEIYFNAQSDNGTLTANHALQVWSQSYMQSVQPYKDPRAPLRLQQMLTEVGFVEVETRVVTLPLCGWSNDPRDHNIGEASRPIVHRMLSSLCAYPFTQVLDMSQTDVQLLVAQARSEADNPAFKDANQVVAGSRVTPLMFRQRTGSMVMRGSELGIEAR</sequence>
<dbReference type="PANTHER" id="PTHR43591">
    <property type="entry name" value="METHYLTRANSFERASE"/>
    <property type="match status" value="1"/>
</dbReference>
<gene>
    <name evidence="2" type="ORF">B0T23DRAFT_325641</name>
</gene>
<protein>
    <submittedName>
        <fullName evidence="2">S-adenosyl-L-methionine-dependent methyltransferase</fullName>
    </submittedName>
</protein>
<dbReference type="AlphaFoldDB" id="A0AAJ0HZB6"/>
<dbReference type="Proteomes" id="UP001285908">
    <property type="component" value="Unassembled WGS sequence"/>
</dbReference>
<keyword evidence="3" id="KW-1185">Reference proteome</keyword>
<dbReference type="PANTHER" id="PTHR43591:SF24">
    <property type="entry name" value="2-METHOXY-6-POLYPRENYL-1,4-BENZOQUINOL METHYLASE, MITOCHONDRIAL"/>
    <property type="match status" value="1"/>
</dbReference>
<dbReference type="EMBL" id="JAULSX010000009">
    <property type="protein sequence ID" value="KAK3485834.1"/>
    <property type="molecule type" value="Genomic_DNA"/>
</dbReference>
<dbReference type="GO" id="GO:0032259">
    <property type="term" value="P:methylation"/>
    <property type="evidence" value="ECO:0007669"/>
    <property type="project" value="UniProtKB-KW"/>
</dbReference>
<keyword evidence="2" id="KW-0489">Methyltransferase</keyword>
<accession>A0AAJ0HZB6</accession>
<keyword evidence="2" id="KW-0808">Transferase</keyword>
<proteinExistence type="inferred from homology"/>
<reference evidence="2 3" key="1">
    <citation type="journal article" date="2023" name="Mol. Phylogenet. Evol.">
        <title>Genome-scale phylogeny and comparative genomics of the fungal order Sordariales.</title>
        <authorList>
            <person name="Hensen N."/>
            <person name="Bonometti L."/>
            <person name="Westerberg I."/>
            <person name="Brannstrom I.O."/>
            <person name="Guillou S."/>
            <person name="Cros-Aarteil S."/>
            <person name="Calhoun S."/>
            <person name="Haridas S."/>
            <person name="Kuo A."/>
            <person name="Mondo S."/>
            <person name="Pangilinan J."/>
            <person name="Riley R."/>
            <person name="LaButti K."/>
            <person name="Andreopoulos B."/>
            <person name="Lipzen A."/>
            <person name="Chen C."/>
            <person name="Yan M."/>
            <person name="Daum C."/>
            <person name="Ng V."/>
            <person name="Clum A."/>
            <person name="Steindorff A."/>
            <person name="Ohm R.A."/>
            <person name="Martin F."/>
            <person name="Silar P."/>
            <person name="Natvig D.O."/>
            <person name="Lalanne C."/>
            <person name="Gautier V."/>
            <person name="Ament-Velasquez S.L."/>
            <person name="Kruys A."/>
            <person name="Hutchinson M.I."/>
            <person name="Powell A.J."/>
            <person name="Barry K."/>
            <person name="Miller A.N."/>
            <person name="Grigoriev I.V."/>
            <person name="Debuchy R."/>
            <person name="Gladieux P."/>
            <person name="Hiltunen Thoren M."/>
            <person name="Johannesson H."/>
        </authorList>
    </citation>
    <scope>NUCLEOTIDE SEQUENCE [LARGE SCALE GENOMIC DNA]</scope>
    <source>
        <strain evidence="2 3">FGSC 10403</strain>
    </source>
</reference>
<dbReference type="GO" id="GO:0008168">
    <property type="term" value="F:methyltransferase activity"/>
    <property type="evidence" value="ECO:0007669"/>
    <property type="project" value="UniProtKB-KW"/>
</dbReference>
<evidence type="ECO:0000313" key="2">
    <source>
        <dbReference type="EMBL" id="KAK3485834.1"/>
    </source>
</evidence>
<dbReference type="SUPFAM" id="SSF53335">
    <property type="entry name" value="S-adenosyl-L-methionine-dependent methyltransferases"/>
    <property type="match status" value="1"/>
</dbReference>
<comment type="caution">
    <text evidence="2">The sequence shown here is derived from an EMBL/GenBank/DDBJ whole genome shotgun (WGS) entry which is preliminary data.</text>
</comment>
<dbReference type="InterPro" id="IPR029063">
    <property type="entry name" value="SAM-dependent_MTases_sf"/>
</dbReference>
<name>A0AAJ0HZB6_9PEZI</name>
<evidence type="ECO:0000256" key="1">
    <source>
        <dbReference type="ARBA" id="ARBA00038158"/>
    </source>
</evidence>
<dbReference type="CDD" id="cd02440">
    <property type="entry name" value="AdoMet_MTases"/>
    <property type="match status" value="1"/>
</dbReference>
<dbReference type="GeneID" id="87873144"/>
<dbReference type="Gene3D" id="3.40.50.150">
    <property type="entry name" value="Vaccinia Virus protein VP39"/>
    <property type="match status" value="1"/>
</dbReference>